<keyword evidence="1" id="KW-1133">Transmembrane helix</keyword>
<evidence type="ECO:0000313" key="4">
    <source>
        <dbReference type="Proteomes" id="UP001163739"/>
    </source>
</evidence>
<organism evidence="3 4">
    <name type="scientific">Alkalimarinus alittae</name>
    <dbReference type="NCBI Taxonomy" id="2961619"/>
    <lineage>
        <taxon>Bacteria</taxon>
        <taxon>Pseudomonadati</taxon>
        <taxon>Pseudomonadota</taxon>
        <taxon>Gammaproteobacteria</taxon>
        <taxon>Alteromonadales</taxon>
        <taxon>Alteromonadaceae</taxon>
        <taxon>Alkalimarinus</taxon>
    </lineage>
</organism>
<dbReference type="RefSeq" id="WP_265048077.1">
    <property type="nucleotide sequence ID" value="NZ_CP100390.1"/>
</dbReference>
<gene>
    <name evidence="3" type="ORF">NKI27_02240</name>
</gene>
<proteinExistence type="predicted"/>
<name>A0ABY6N3A1_9ALTE</name>
<keyword evidence="4" id="KW-1185">Reference proteome</keyword>
<evidence type="ECO:0000256" key="1">
    <source>
        <dbReference type="SAM" id="Phobius"/>
    </source>
</evidence>
<reference evidence="3" key="1">
    <citation type="submission" date="2022-06" db="EMBL/GenBank/DDBJ databases">
        <title>Alkalimarinus sp. nov., isolated from gut of a Alitta virens.</title>
        <authorList>
            <person name="Yang A.I."/>
            <person name="Shin N.-R."/>
        </authorList>
    </citation>
    <scope>NUCLEOTIDE SEQUENCE</scope>
    <source>
        <strain evidence="3">A2M4</strain>
    </source>
</reference>
<dbReference type="EMBL" id="CP100390">
    <property type="protein sequence ID" value="UZE96593.1"/>
    <property type="molecule type" value="Genomic_DNA"/>
</dbReference>
<protein>
    <submittedName>
        <fullName evidence="3">DUF2914 domain-containing protein</fullName>
    </submittedName>
</protein>
<keyword evidence="1" id="KW-0812">Transmembrane</keyword>
<sequence>MSKNFVIRINNPQSIEASDDYDVTEETSIRWDRVISVSIAALLLLALLISGFWYFFTAETMTHEPPLFVEATPEKVSDETAPLVKKEQENLRVLAKVEPEVKVPDVPPPAKTDAASLKKAAENAVTPVKVTAAPTPSIAPAFVDPIEIKSNRIVKAQLTHTVNKNEPVGRLGDSVSMKGDKLIKVYLFTGLKGLKGETLYHDWYLSGKKMARVKINVRSNETSASSSKFIDQYMTGDWRVKVSTSRGDELVSANFNVSH</sequence>
<evidence type="ECO:0000259" key="2">
    <source>
        <dbReference type="Pfam" id="PF11141"/>
    </source>
</evidence>
<evidence type="ECO:0000313" key="3">
    <source>
        <dbReference type="EMBL" id="UZE96593.1"/>
    </source>
</evidence>
<accession>A0ABY6N3A1</accession>
<dbReference type="Proteomes" id="UP001163739">
    <property type="component" value="Chromosome"/>
</dbReference>
<dbReference type="InterPro" id="IPR022606">
    <property type="entry name" value="DUF2914"/>
</dbReference>
<feature type="transmembrane region" description="Helical" evidence="1">
    <location>
        <begin position="34"/>
        <end position="56"/>
    </location>
</feature>
<keyword evidence="1" id="KW-0472">Membrane</keyword>
<feature type="domain" description="DUF2914" evidence="2">
    <location>
        <begin position="197"/>
        <end position="257"/>
    </location>
</feature>
<dbReference type="Pfam" id="PF11141">
    <property type="entry name" value="DUF2914"/>
    <property type="match status" value="1"/>
</dbReference>